<evidence type="ECO:0000259" key="6">
    <source>
        <dbReference type="Pfam" id="PF14833"/>
    </source>
</evidence>
<protein>
    <submittedName>
        <fullName evidence="7">NAD(P)-binding protein</fullName>
    </submittedName>
</protein>
<dbReference type="Gene3D" id="3.40.50.720">
    <property type="entry name" value="NAD(P)-binding Rossmann-like Domain"/>
    <property type="match status" value="1"/>
</dbReference>
<evidence type="ECO:0000256" key="4">
    <source>
        <dbReference type="PIRSR" id="PIRSR000103-1"/>
    </source>
</evidence>
<dbReference type="KEGG" id="cput:CONPUDRAFT_69296"/>
<gene>
    <name evidence="7" type="ORF">CONPUDRAFT_69296</name>
</gene>
<dbReference type="InterPro" id="IPR029154">
    <property type="entry name" value="HIBADH-like_NADP-bd"/>
</dbReference>
<dbReference type="PANTHER" id="PTHR43580:SF8">
    <property type="entry name" value="6-PHOSPHOGLUCONATE DEHYDROGENASE NADP-BINDING DOMAIN-CONTAINING PROTEIN-RELATED"/>
    <property type="match status" value="1"/>
</dbReference>
<evidence type="ECO:0000256" key="2">
    <source>
        <dbReference type="ARBA" id="ARBA00023002"/>
    </source>
</evidence>
<dbReference type="Pfam" id="PF14833">
    <property type="entry name" value="NAD_binding_11"/>
    <property type="match status" value="1"/>
</dbReference>
<dbReference type="GO" id="GO:0051287">
    <property type="term" value="F:NAD binding"/>
    <property type="evidence" value="ECO:0007669"/>
    <property type="project" value="InterPro"/>
</dbReference>
<organism evidence="7 8">
    <name type="scientific">Coniophora puteana (strain RWD-64-598)</name>
    <name type="common">Brown rot fungus</name>
    <dbReference type="NCBI Taxonomy" id="741705"/>
    <lineage>
        <taxon>Eukaryota</taxon>
        <taxon>Fungi</taxon>
        <taxon>Dikarya</taxon>
        <taxon>Basidiomycota</taxon>
        <taxon>Agaricomycotina</taxon>
        <taxon>Agaricomycetes</taxon>
        <taxon>Agaricomycetidae</taxon>
        <taxon>Boletales</taxon>
        <taxon>Coniophorineae</taxon>
        <taxon>Coniophoraceae</taxon>
        <taxon>Coniophora</taxon>
    </lineage>
</organism>
<dbReference type="AlphaFoldDB" id="A0A5M3N7X3"/>
<feature type="domain" description="3-hydroxyisobutyrate dehydrogenase-like NAD-binding" evidence="6">
    <location>
        <begin position="198"/>
        <end position="303"/>
    </location>
</feature>
<comment type="similarity">
    <text evidence="1">Belongs to the HIBADH-related family. NP60 subfamily.</text>
</comment>
<dbReference type="GeneID" id="19208732"/>
<dbReference type="GO" id="GO:0016491">
    <property type="term" value="F:oxidoreductase activity"/>
    <property type="evidence" value="ECO:0007669"/>
    <property type="project" value="UniProtKB-KW"/>
</dbReference>
<comment type="caution">
    <text evidence="7">The sequence shown here is derived from an EMBL/GenBank/DDBJ whole genome shotgun (WGS) entry which is preliminary data.</text>
</comment>
<dbReference type="SUPFAM" id="SSF51735">
    <property type="entry name" value="NAD(P)-binding Rossmann-fold domains"/>
    <property type="match status" value="1"/>
</dbReference>
<keyword evidence="8" id="KW-1185">Reference proteome</keyword>
<dbReference type="GO" id="GO:0050661">
    <property type="term" value="F:NADP binding"/>
    <property type="evidence" value="ECO:0007669"/>
    <property type="project" value="InterPro"/>
</dbReference>
<name>A0A5M3N7X3_CONPW</name>
<reference evidence="8" key="1">
    <citation type="journal article" date="2012" name="Science">
        <title>The Paleozoic origin of enzymatic lignin decomposition reconstructed from 31 fungal genomes.</title>
        <authorList>
            <person name="Floudas D."/>
            <person name="Binder M."/>
            <person name="Riley R."/>
            <person name="Barry K."/>
            <person name="Blanchette R.A."/>
            <person name="Henrissat B."/>
            <person name="Martinez A.T."/>
            <person name="Otillar R."/>
            <person name="Spatafora J.W."/>
            <person name="Yadav J.S."/>
            <person name="Aerts A."/>
            <person name="Benoit I."/>
            <person name="Boyd A."/>
            <person name="Carlson A."/>
            <person name="Copeland A."/>
            <person name="Coutinho P.M."/>
            <person name="de Vries R.P."/>
            <person name="Ferreira P."/>
            <person name="Findley K."/>
            <person name="Foster B."/>
            <person name="Gaskell J."/>
            <person name="Glotzer D."/>
            <person name="Gorecki P."/>
            <person name="Heitman J."/>
            <person name="Hesse C."/>
            <person name="Hori C."/>
            <person name="Igarashi K."/>
            <person name="Jurgens J.A."/>
            <person name="Kallen N."/>
            <person name="Kersten P."/>
            <person name="Kohler A."/>
            <person name="Kuees U."/>
            <person name="Kumar T.K.A."/>
            <person name="Kuo A."/>
            <person name="LaButti K."/>
            <person name="Larrondo L.F."/>
            <person name="Lindquist E."/>
            <person name="Ling A."/>
            <person name="Lombard V."/>
            <person name="Lucas S."/>
            <person name="Lundell T."/>
            <person name="Martin R."/>
            <person name="McLaughlin D.J."/>
            <person name="Morgenstern I."/>
            <person name="Morin E."/>
            <person name="Murat C."/>
            <person name="Nagy L.G."/>
            <person name="Nolan M."/>
            <person name="Ohm R.A."/>
            <person name="Patyshakuliyeva A."/>
            <person name="Rokas A."/>
            <person name="Ruiz-Duenas F.J."/>
            <person name="Sabat G."/>
            <person name="Salamov A."/>
            <person name="Samejima M."/>
            <person name="Schmutz J."/>
            <person name="Slot J.C."/>
            <person name="St John F."/>
            <person name="Stenlid J."/>
            <person name="Sun H."/>
            <person name="Sun S."/>
            <person name="Syed K."/>
            <person name="Tsang A."/>
            <person name="Wiebenga A."/>
            <person name="Young D."/>
            <person name="Pisabarro A."/>
            <person name="Eastwood D.C."/>
            <person name="Martin F."/>
            <person name="Cullen D."/>
            <person name="Grigoriev I.V."/>
            <person name="Hibbett D.S."/>
        </authorList>
    </citation>
    <scope>NUCLEOTIDE SEQUENCE [LARGE SCALE GENOMIC DNA]</scope>
    <source>
        <strain evidence="8">RWD-64-598 SS2</strain>
    </source>
</reference>
<dbReference type="Pfam" id="PF03446">
    <property type="entry name" value="NAD_binding_2"/>
    <property type="match status" value="1"/>
</dbReference>
<evidence type="ECO:0000256" key="3">
    <source>
        <dbReference type="ARBA" id="ARBA00023027"/>
    </source>
</evidence>
<feature type="active site" evidence="4">
    <location>
        <position position="200"/>
    </location>
</feature>
<dbReference type="OMA" id="ERDHRPG"/>
<dbReference type="InterPro" id="IPR013328">
    <property type="entry name" value="6PGD_dom2"/>
</dbReference>
<evidence type="ECO:0000313" key="7">
    <source>
        <dbReference type="EMBL" id="EIW86945.1"/>
    </source>
</evidence>
<dbReference type="Proteomes" id="UP000053558">
    <property type="component" value="Unassembled WGS sequence"/>
</dbReference>
<feature type="domain" description="6-phosphogluconate dehydrogenase NADP-binding" evidence="5">
    <location>
        <begin position="19"/>
        <end position="186"/>
    </location>
</feature>
<dbReference type="RefSeq" id="XP_007762702.1">
    <property type="nucleotide sequence ID" value="XM_007764512.1"/>
</dbReference>
<dbReference type="SUPFAM" id="SSF48179">
    <property type="entry name" value="6-phosphogluconate dehydrogenase C-terminal domain-like"/>
    <property type="match status" value="1"/>
</dbReference>
<dbReference type="EMBL" id="JH711573">
    <property type="protein sequence ID" value="EIW86945.1"/>
    <property type="molecule type" value="Genomic_DNA"/>
</dbReference>
<dbReference type="InterPro" id="IPR015815">
    <property type="entry name" value="HIBADH-related"/>
</dbReference>
<evidence type="ECO:0000256" key="1">
    <source>
        <dbReference type="ARBA" id="ARBA00007598"/>
    </source>
</evidence>
<evidence type="ECO:0000313" key="8">
    <source>
        <dbReference type="Proteomes" id="UP000053558"/>
    </source>
</evidence>
<accession>A0A5M3N7X3</accession>
<keyword evidence="2" id="KW-0560">Oxidoreductase</keyword>
<dbReference type="InterPro" id="IPR051265">
    <property type="entry name" value="HIBADH-related_NP60_sf"/>
</dbReference>
<keyword evidence="3" id="KW-0520">NAD</keyword>
<dbReference type="InterPro" id="IPR008927">
    <property type="entry name" value="6-PGluconate_DH-like_C_sf"/>
</dbReference>
<sequence>MQQDAIPFSRPTTPRPALQIGWYGLGAMGYYMARNLSRSRPSGAAPLLVFNRTASKSDKLVQDVGSSAARAATSLAQLAVECDIVFTNLANDAVVEQTYNEFAKALTQAPPTKSKIFVDTSTVYPTLAGDIDRLLSTFSHCHFVTSPIFGPPPAADSAKLVIALSGDHRLKKEIAHLLVPAVGRKVMDLGGNIEKAPTFKLIGNSLIMGANELLAEAFTFGEKAGIGQQTVLNLVKDIMPAPGMVAYGEKMVADKFDGSVGFAINGGIKDANHIRRLTAELNSPMPAVDVAHQRMIAARAIFEAQKAAGTNKWDIIDWSALIAGSRVAAGLDPFDSSKGKPIPDN</sequence>
<dbReference type="InterPro" id="IPR006115">
    <property type="entry name" value="6PGDH_NADP-bd"/>
</dbReference>
<dbReference type="OrthoDB" id="435038at2759"/>
<dbReference type="PIRSF" id="PIRSF000103">
    <property type="entry name" value="HIBADH"/>
    <property type="match status" value="1"/>
</dbReference>
<dbReference type="Gene3D" id="1.10.1040.10">
    <property type="entry name" value="N-(1-d-carboxylethyl)-l-norvaline Dehydrogenase, domain 2"/>
    <property type="match status" value="1"/>
</dbReference>
<dbReference type="InterPro" id="IPR036291">
    <property type="entry name" value="NAD(P)-bd_dom_sf"/>
</dbReference>
<dbReference type="PANTHER" id="PTHR43580">
    <property type="entry name" value="OXIDOREDUCTASE GLYR1-RELATED"/>
    <property type="match status" value="1"/>
</dbReference>
<evidence type="ECO:0000259" key="5">
    <source>
        <dbReference type="Pfam" id="PF03446"/>
    </source>
</evidence>
<proteinExistence type="inferred from homology"/>